<dbReference type="GO" id="GO:0000156">
    <property type="term" value="F:phosphorelay response regulator activity"/>
    <property type="evidence" value="ECO:0007669"/>
    <property type="project" value="InterPro"/>
</dbReference>
<evidence type="ECO:0000256" key="5">
    <source>
        <dbReference type="ARBA" id="ARBA00048267"/>
    </source>
</evidence>
<dbReference type="PROSITE" id="PS50122">
    <property type="entry name" value="CHEB"/>
    <property type="match status" value="1"/>
</dbReference>
<dbReference type="RefSeq" id="WP_163075683.1">
    <property type="nucleotide sequence ID" value="NZ_CP048630.1"/>
</dbReference>
<feature type="active site" evidence="6">
    <location>
        <position position="281"/>
    </location>
</feature>
<dbReference type="Gene3D" id="3.40.50.2300">
    <property type="match status" value="1"/>
</dbReference>
<dbReference type="CDD" id="cd16432">
    <property type="entry name" value="CheB_Rec"/>
    <property type="match status" value="1"/>
</dbReference>
<keyword evidence="7" id="KW-0597">Phosphoprotein</keyword>
<gene>
    <name evidence="10" type="ORF">G3A50_13070</name>
</gene>
<sequence length="344" mass="36640">MLVEDSLTARTFLTELIAAEPDMELVGIAEQGEAGVAAAEEKRPDVILMDANMPVMDGFRATRLIMERCPTRIIIFTASYEPSDLRTSMLSLEAGALAIVSKPWGPDHSDYRNSTLRVLETIRTMSEVQVVRRWPPAERPAAAPVIAPLRRNYRMVVMGASTGGPRVLAEILRNLSPRLPTPVCVVQHISPGFVQALVDWLNAECPHTVALARSGQRARPGHVYFAPDDMQLGFAASGDLSLTSDPPENGFRPSISRLFSSAAAVWGDTAIGVLLSGMGQDGAEGCRRLSKAGAPILVQDPASCVVASMPLAAIASSSTSRVLQPALIAAELNGLIGVEGSHAI</sequence>
<dbReference type="InterPro" id="IPR035909">
    <property type="entry name" value="CheB_C"/>
</dbReference>
<comment type="catalytic activity">
    <reaction evidence="5">
        <text>[protein]-L-glutamate 5-O-methyl ester + H2O = L-glutamyl-[protein] + methanol + H(+)</text>
        <dbReference type="Rhea" id="RHEA:23236"/>
        <dbReference type="Rhea" id="RHEA-COMP:10208"/>
        <dbReference type="Rhea" id="RHEA-COMP:10311"/>
        <dbReference type="ChEBI" id="CHEBI:15377"/>
        <dbReference type="ChEBI" id="CHEBI:15378"/>
        <dbReference type="ChEBI" id="CHEBI:17790"/>
        <dbReference type="ChEBI" id="CHEBI:29973"/>
        <dbReference type="ChEBI" id="CHEBI:82795"/>
        <dbReference type="EC" id="3.1.1.61"/>
    </reaction>
</comment>
<dbReference type="InterPro" id="IPR001789">
    <property type="entry name" value="Sig_transdc_resp-reg_receiver"/>
</dbReference>
<dbReference type="InterPro" id="IPR011006">
    <property type="entry name" value="CheY-like_superfamily"/>
</dbReference>
<dbReference type="SUPFAM" id="SSF52738">
    <property type="entry name" value="Methylesterase CheB, C-terminal domain"/>
    <property type="match status" value="1"/>
</dbReference>
<dbReference type="PANTHER" id="PTHR42872:SF6">
    <property type="entry name" value="PROTEIN-GLUTAMATE METHYLESTERASE_PROTEIN-GLUTAMINE GLUTAMINASE"/>
    <property type="match status" value="1"/>
</dbReference>
<feature type="domain" description="Response regulatory" evidence="8">
    <location>
        <begin position="1"/>
        <end position="117"/>
    </location>
</feature>
<evidence type="ECO:0000256" key="7">
    <source>
        <dbReference type="PROSITE-ProRule" id="PRU00169"/>
    </source>
</evidence>
<dbReference type="PANTHER" id="PTHR42872">
    <property type="entry name" value="PROTEIN-GLUTAMATE METHYLESTERASE/PROTEIN-GLUTAMINE GLUTAMINASE"/>
    <property type="match status" value="1"/>
</dbReference>
<dbReference type="Pfam" id="PF01339">
    <property type="entry name" value="CheB_methylest"/>
    <property type="match status" value="1"/>
</dbReference>
<dbReference type="AlphaFoldDB" id="A0A6P1YNR5"/>
<dbReference type="KEGG" id="apra:G3A50_13070"/>
<name>A0A6P1YNR5_9HYPH</name>
<evidence type="ECO:0000259" key="8">
    <source>
        <dbReference type="PROSITE" id="PS50110"/>
    </source>
</evidence>
<dbReference type="EMBL" id="CP048630">
    <property type="protein sequence ID" value="QIB34540.1"/>
    <property type="molecule type" value="Genomic_DNA"/>
</dbReference>
<evidence type="ECO:0000256" key="4">
    <source>
        <dbReference type="ARBA" id="ARBA00039140"/>
    </source>
</evidence>
<dbReference type="Gene3D" id="3.40.50.180">
    <property type="entry name" value="Methylesterase CheB, C-terminal domain"/>
    <property type="match status" value="1"/>
</dbReference>
<evidence type="ECO:0000256" key="2">
    <source>
        <dbReference type="ARBA" id="ARBA00022500"/>
    </source>
</evidence>
<keyword evidence="2 6" id="KW-0145">Chemotaxis</keyword>
<feature type="active site" evidence="6">
    <location>
        <position position="161"/>
    </location>
</feature>
<dbReference type="SUPFAM" id="SSF52172">
    <property type="entry name" value="CheY-like"/>
    <property type="match status" value="1"/>
</dbReference>
<dbReference type="Proteomes" id="UP000464751">
    <property type="component" value="Chromosome"/>
</dbReference>
<reference evidence="10 11" key="1">
    <citation type="submission" date="2020-02" db="EMBL/GenBank/DDBJ databases">
        <authorList>
            <person name="Li G."/>
        </authorList>
    </citation>
    <scope>NUCLEOTIDE SEQUENCE [LARGE SCALE GENOMIC DNA]</scope>
    <source>
        <strain evidence="10 11">DSM 102029</strain>
    </source>
</reference>
<dbReference type="PIRSF" id="PIRSF000876">
    <property type="entry name" value="RR_chemtxs_CheB"/>
    <property type="match status" value="1"/>
</dbReference>
<evidence type="ECO:0000259" key="9">
    <source>
        <dbReference type="PROSITE" id="PS50122"/>
    </source>
</evidence>
<dbReference type="GO" id="GO:0008984">
    <property type="term" value="F:protein-glutamate methylesterase activity"/>
    <property type="evidence" value="ECO:0007669"/>
    <property type="project" value="UniProtKB-EC"/>
</dbReference>
<keyword evidence="11" id="KW-1185">Reference proteome</keyword>
<keyword evidence="3 6" id="KW-0378">Hydrolase</keyword>
<organism evidence="10 11">
    <name type="scientific">Ancylobacter pratisalsi</name>
    <dbReference type="NCBI Taxonomy" id="1745854"/>
    <lineage>
        <taxon>Bacteria</taxon>
        <taxon>Pseudomonadati</taxon>
        <taxon>Pseudomonadota</taxon>
        <taxon>Alphaproteobacteria</taxon>
        <taxon>Hyphomicrobiales</taxon>
        <taxon>Xanthobacteraceae</taxon>
        <taxon>Ancylobacter</taxon>
    </lineage>
</organism>
<accession>A0A6P1YNR5</accession>
<dbReference type="InterPro" id="IPR000673">
    <property type="entry name" value="Sig_transdc_resp-reg_Me-estase"/>
</dbReference>
<evidence type="ECO:0000313" key="11">
    <source>
        <dbReference type="Proteomes" id="UP000464751"/>
    </source>
</evidence>
<evidence type="ECO:0000256" key="1">
    <source>
        <dbReference type="ARBA" id="ARBA00022490"/>
    </source>
</evidence>
<proteinExistence type="predicted"/>
<protein>
    <recommendedName>
        <fullName evidence="4">protein-glutamate methylesterase</fullName>
        <ecNumber evidence="4">3.1.1.61</ecNumber>
    </recommendedName>
</protein>
<feature type="active site" evidence="6">
    <location>
        <position position="188"/>
    </location>
</feature>
<evidence type="ECO:0000256" key="6">
    <source>
        <dbReference type="PROSITE-ProRule" id="PRU00050"/>
    </source>
</evidence>
<dbReference type="SMART" id="SM00448">
    <property type="entry name" value="REC"/>
    <property type="match status" value="1"/>
</dbReference>
<dbReference type="EC" id="3.1.1.61" evidence="4"/>
<keyword evidence="1" id="KW-0963">Cytoplasm</keyword>
<dbReference type="PROSITE" id="PS50110">
    <property type="entry name" value="RESPONSE_REGULATORY"/>
    <property type="match status" value="1"/>
</dbReference>
<feature type="modified residue" description="4-aspartylphosphate" evidence="7">
    <location>
        <position position="50"/>
    </location>
</feature>
<evidence type="ECO:0000256" key="3">
    <source>
        <dbReference type="ARBA" id="ARBA00022801"/>
    </source>
</evidence>
<dbReference type="InterPro" id="IPR008248">
    <property type="entry name" value="CheB-like"/>
</dbReference>
<evidence type="ECO:0000313" key="10">
    <source>
        <dbReference type="EMBL" id="QIB34540.1"/>
    </source>
</evidence>
<dbReference type="CDD" id="cd17541">
    <property type="entry name" value="REC_CheB-like"/>
    <property type="match status" value="1"/>
</dbReference>
<dbReference type="Pfam" id="PF00072">
    <property type="entry name" value="Response_reg"/>
    <property type="match status" value="1"/>
</dbReference>
<dbReference type="GO" id="GO:0005737">
    <property type="term" value="C:cytoplasm"/>
    <property type="evidence" value="ECO:0007669"/>
    <property type="project" value="InterPro"/>
</dbReference>
<dbReference type="GO" id="GO:0006935">
    <property type="term" value="P:chemotaxis"/>
    <property type="evidence" value="ECO:0007669"/>
    <property type="project" value="UniProtKB-UniRule"/>
</dbReference>
<feature type="domain" description="CheB-type methylesterase" evidence="9">
    <location>
        <begin position="148"/>
        <end position="339"/>
    </location>
</feature>